<dbReference type="AlphaFoldDB" id="A0A0B4XPT4"/>
<protein>
    <recommendedName>
        <fullName evidence="3">Type IV secretion system coupling protein TraD DNA-binding domain-containing protein</fullName>
    </recommendedName>
</protein>
<gene>
    <name evidence="1" type="ORF">S7S_09300</name>
</gene>
<dbReference type="SUPFAM" id="SSF52540">
    <property type="entry name" value="P-loop containing nucleoside triphosphate hydrolases"/>
    <property type="match status" value="1"/>
</dbReference>
<sequence length="226" mass="24969">MRYQPVNPDPSKRARHTLYLATTGGGKSQAVRQNPVIPWADKSSRIIMWDQAGDYPGLHCDTRQGFVRALKKGLASGGGVQVAFAGVATVENWEWWCEVCWSVLDGRYDTHMIAEELSAVCAGAGKATPNAAVLLNQSRKYGGIFHGVSQKPQEVAKTFYDQAAFKWIGQQKGVAMQRRMAAEIGVTQQDIAGLEELQFFVDDGSARRPELVKLKYRKPIGVRWAA</sequence>
<keyword evidence="2" id="KW-1185">Reference proteome</keyword>
<evidence type="ECO:0008006" key="3">
    <source>
        <dbReference type="Google" id="ProtNLM"/>
    </source>
</evidence>
<evidence type="ECO:0000313" key="2">
    <source>
        <dbReference type="Proteomes" id="UP000006764"/>
    </source>
</evidence>
<dbReference type="OrthoDB" id="5702374at2"/>
<dbReference type="HOGENOM" id="CLU_1277107_0_0_6"/>
<dbReference type="RefSeq" id="WP_008737784.1">
    <property type="nucleotide sequence ID" value="NZ_CP004387.1"/>
</dbReference>
<dbReference type="KEGG" id="apac:S7S_09300"/>
<name>A0A0B4XPT4_9GAMM</name>
<dbReference type="STRING" id="391936.S7S_09300"/>
<organism evidence="1 2">
    <name type="scientific">Isoalcanivorax pacificus W11-5</name>
    <dbReference type="NCBI Taxonomy" id="391936"/>
    <lineage>
        <taxon>Bacteria</taxon>
        <taxon>Pseudomonadati</taxon>
        <taxon>Pseudomonadota</taxon>
        <taxon>Gammaproteobacteria</taxon>
        <taxon>Oceanospirillales</taxon>
        <taxon>Alcanivoracaceae</taxon>
        <taxon>Isoalcanivorax</taxon>
    </lineage>
</organism>
<dbReference type="EMBL" id="CP004387">
    <property type="protein sequence ID" value="AJD48272.1"/>
    <property type="molecule type" value="Genomic_DNA"/>
</dbReference>
<dbReference type="Proteomes" id="UP000006764">
    <property type="component" value="Chromosome"/>
</dbReference>
<dbReference type="InterPro" id="IPR027417">
    <property type="entry name" value="P-loop_NTPase"/>
</dbReference>
<accession>A0A0B4XPT4</accession>
<evidence type="ECO:0000313" key="1">
    <source>
        <dbReference type="EMBL" id="AJD48272.1"/>
    </source>
</evidence>
<dbReference type="Gene3D" id="3.40.50.300">
    <property type="entry name" value="P-loop containing nucleotide triphosphate hydrolases"/>
    <property type="match status" value="1"/>
</dbReference>
<proteinExistence type="predicted"/>
<reference evidence="1 2" key="1">
    <citation type="journal article" date="2012" name="J. Bacteriol.">
        <title>Genome sequence of an alkane-degrading bacterium, Alcanivorax pacificus type strain W11-5, isolated from deep sea sediment.</title>
        <authorList>
            <person name="Lai Q."/>
            <person name="Shao Z."/>
        </authorList>
    </citation>
    <scope>NUCLEOTIDE SEQUENCE [LARGE SCALE GENOMIC DNA]</scope>
    <source>
        <strain evidence="1 2">W11-5</strain>
    </source>
</reference>